<dbReference type="KEGG" id="cnc:CNE_BB1p07060"/>
<reference evidence="1 2" key="1">
    <citation type="journal article" date="2011" name="J. Bacteriol.">
        <title>Complete genome sequence of the type strain Cupriavidus necator N-1.</title>
        <authorList>
            <person name="Poehlein A."/>
            <person name="Kusian B."/>
            <person name="Friedrich B."/>
            <person name="Daniel R."/>
            <person name="Bowien B."/>
        </authorList>
    </citation>
    <scope>NUCLEOTIDE SEQUENCE [LARGE SCALE GENOMIC DNA]</scope>
    <source>
        <strain evidence="2">ATCC 43291 / DSM 13513 / CCUG 52238 / LMG 8453 / N-1</strain>
        <plasmid evidence="1 2">pBB1</plasmid>
    </source>
</reference>
<dbReference type="Proteomes" id="UP000006798">
    <property type="component" value="Plasmid pBB1"/>
</dbReference>
<sequence length="108" mass="11547">MTYVKTIRAVLASGRFIAIDLHLHESAPHAVEVLMCLRPVERGIDVPLQPLQTPAAMTADQAFAFAWAKAQGVAQHHDDPIVGVQTTVNRLSDSAIAAVTGGLPITRI</sequence>
<gene>
    <name evidence="1" type="ordered locus">CNE_BB1p07060</name>
</gene>
<dbReference type="GeneID" id="34312727"/>
<accession>F8GXQ6</accession>
<geneLocation type="plasmid" evidence="1 2">
    <name>pBB1</name>
</geneLocation>
<dbReference type="AlphaFoldDB" id="F8GXQ6"/>
<keyword evidence="1" id="KW-0614">Plasmid</keyword>
<organism evidence="1 2">
    <name type="scientific">Cupriavidus necator (strain ATCC 43291 / DSM 13513 / CCUG 52238 / LMG 8453 / N-1)</name>
    <name type="common">Ralstonia eutropha</name>
    <dbReference type="NCBI Taxonomy" id="1042878"/>
    <lineage>
        <taxon>Bacteria</taxon>
        <taxon>Pseudomonadati</taxon>
        <taxon>Pseudomonadota</taxon>
        <taxon>Betaproteobacteria</taxon>
        <taxon>Burkholderiales</taxon>
        <taxon>Burkholderiaceae</taxon>
        <taxon>Cupriavidus</taxon>
    </lineage>
</organism>
<proteinExistence type="predicted"/>
<dbReference type="RefSeq" id="WP_013959169.1">
    <property type="nucleotide sequence ID" value="NC_015727.1"/>
</dbReference>
<name>F8GXQ6_CUPNN</name>
<evidence type="ECO:0000313" key="1">
    <source>
        <dbReference type="EMBL" id="AEI82126.1"/>
    </source>
</evidence>
<dbReference type="HOGENOM" id="CLU_2192641_0_0_4"/>
<dbReference type="EMBL" id="CP002879">
    <property type="protein sequence ID" value="AEI82126.1"/>
    <property type="molecule type" value="Genomic_DNA"/>
</dbReference>
<evidence type="ECO:0000313" key="2">
    <source>
        <dbReference type="Proteomes" id="UP000006798"/>
    </source>
</evidence>
<protein>
    <submittedName>
        <fullName evidence="1">Uncharacterized protein</fullName>
    </submittedName>
</protein>